<proteinExistence type="predicted"/>
<dbReference type="AlphaFoldDB" id="A0AAV3T1P2"/>
<dbReference type="PANTHER" id="PTHR43319:SF3">
    <property type="entry name" value="BETA-LACTAMASE-RELATED DOMAIN-CONTAINING PROTEIN"/>
    <property type="match status" value="1"/>
</dbReference>
<dbReference type="InterPro" id="IPR001466">
    <property type="entry name" value="Beta-lactam-related"/>
</dbReference>
<dbReference type="Gene3D" id="3.40.710.10">
    <property type="entry name" value="DD-peptidase/beta-lactamase superfamily"/>
    <property type="match status" value="1"/>
</dbReference>
<accession>A0AAV3T1P2</accession>
<keyword evidence="2" id="KW-0378">Hydrolase</keyword>
<dbReference type="SUPFAM" id="SSF56601">
    <property type="entry name" value="beta-lactamase/transpeptidase-like"/>
    <property type="match status" value="1"/>
</dbReference>
<sequence length="373" mass="39870">MSVFDADGPARIEQLFAAQLDAGLHHGAQLAVYDGDDRVLSLAGGETGPDGDPVTPDRKFVLFSCTKPYTAACVHHLADEGDLAYDDQLTDHWPEYADAGTEKAETTVADVLTHRAGLALTDLDRQPDAWTDWDASVSILEDATPRGLGTPAYHPVSFGFLAGELVRRVSGRSVGAYARDHVFEPIEMEHTHIGLPASEPDDIATLTGFADPDRCRTPDSGLGLDRSDTAATFNREAIHRAEIPAAGGVGTAEDMARFYACLANGGRIGDDRILATDTVATLTRVHAQTERDPTLSVPRRYGLGVVRAGTAHDKYGTIAPDRVFGHGGLGSSVAWADPGTGLAFAYVTNGIRDPIEHRQRVNELADAVRTVYA</sequence>
<name>A0AAV3T1P2_9EURY</name>
<dbReference type="GeneID" id="68573936"/>
<evidence type="ECO:0000313" key="3">
    <source>
        <dbReference type="Proteomes" id="UP001500194"/>
    </source>
</evidence>
<dbReference type="InterPro" id="IPR052907">
    <property type="entry name" value="Beta-lactamase/esterase"/>
</dbReference>
<dbReference type="InterPro" id="IPR012338">
    <property type="entry name" value="Beta-lactam/transpept-like"/>
</dbReference>
<dbReference type="GO" id="GO:0016787">
    <property type="term" value="F:hydrolase activity"/>
    <property type="evidence" value="ECO:0007669"/>
    <property type="project" value="UniProtKB-KW"/>
</dbReference>
<keyword evidence="3" id="KW-1185">Reference proteome</keyword>
<evidence type="ECO:0000259" key="1">
    <source>
        <dbReference type="Pfam" id="PF00144"/>
    </source>
</evidence>
<gene>
    <name evidence="2" type="ORF">GCM10009019_13910</name>
</gene>
<organism evidence="2 3">
    <name type="scientific">Salarchaeum japonicum</name>
    <dbReference type="NCBI Taxonomy" id="555573"/>
    <lineage>
        <taxon>Archaea</taxon>
        <taxon>Methanobacteriati</taxon>
        <taxon>Methanobacteriota</taxon>
        <taxon>Stenosarchaea group</taxon>
        <taxon>Halobacteria</taxon>
        <taxon>Halobacteriales</taxon>
        <taxon>Halobacteriaceae</taxon>
    </lineage>
</organism>
<dbReference type="EMBL" id="BAAADU010000002">
    <property type="protein sequence ID" value="GAA0652037.1"/>
    <property type="molecule type" value="Genomic_DNA"/>
</dbReference>
<dbReference type="Proteomes" id="UP001500194">
    <property type="component" value="Unassembled WGS sequence"/>
</dbReference>
<dbReference type="PANTHER" id="PTHR43319">
    <property type="entry name" value="BETA-LACTAMASE-RELATED"/>
    <property type="match status" value="1"/>
</dbReference>
<dbReference type="RefSeq" id="WP_227260922.1">
    <property type="nucleotide sequence ID" value="NZ_BAAADU010000002.1"/>
</dbReference>
<dbReference type="Pfam" id="PF00144">
    <property type="entry name" value="Beta-lactamase"/>
    <property type="match status" value="1"/>
</dbReference>
<protein>
    <submittedName>
        <fullName evidence="2">Serine hydrolase domain-containing protein</fullName>
    </submittedName>
</protein>
<feature type="domain" description="Beta-lactamase-related" evidence="1">
    <location>
        <begin position="13"/>
        <end position="350"/>
    </location>
</feature>
<evidence type="ECO:0000313" key="2">
    <source>
        <dbReference type="EMBL" id="GAA0652037.1"/>
    </source>
</evidence>
<comment type="caution">
    <text evidence="2">The sequence shown here is derived from an EMBL/GenBank/DDBJ whole genome shotgun (WGS) entry which is preliminary data.</text>
</comment>
<reference evidence="2 3" key="1">
    <citation type="journal article" date="2019" name="Int. J. Syst. Evol. Microbiol.">
        <title>The Global Catalogue of Microorganisms (GCM) 10K type strain sequencing project: providing services to taxonomists for standard genome sequencing and annotation.</title>
        <authorList>
            <consortium name="The Broad Institute Genomics Platform"/>
            <consortium name="The Broad Institute Genome Sequencing Center for Infectious Disease"/>
            <person name="Wu L."/>
            <person name="Ma J."/>
        </authorList>
    </citation>
    <scope>NUCLEOTIDE SEQUENCE [LARGE SCALE GENOMIC DNA]</scope>
    <source>
        <strain evidence="2 3">JCM 16327</strain>
    </source>
</reference>